<keyword evidence="3" id="KW-0998">Cell outer membrane</keyword>
<dbReference type="AlphaFoldDB" id="A0A485AZV4"/>
<accession>A0A485AZV4</accession>
<dbReference type="Gene3D" id="2.40.170.20">
    <property type="entry name" value="TonB-dependent receptor, beta-barrel domain"/>
    <property type="match status" value="1"/>
</dbReference>
<keyword evidence="5" id="KW-1185">Reference proteome</keyword>
<dbReference type="Proteomes" id="UP000401081">
    <property type="component" value="Unassembled WGS sequence"/>
</dbReference>
<evidence type="ECO:0000256" key="3">
    <source>
        <dbReference type="ARBA" id="ARBA00023237"/>
    </source>
</evidence>
<dbReference type="GO" id="GO:0009279">
    <property type="term" value="C:cell outer membrane"/>
    <property type="evidence" value="ECO:0007669"/>
    <property type="project" value="UniProtKB-SubCell"/>
</dbReference>
<sequence length="79" mass="8922">MTDNLQLTFSATRYVATDSDGRYNSFAPQTQLKLFTRYRVPVMPALTIGGGANWQNGVYKDVTGRMVKRSAFARVATRW</sequence>
<organism evidence="4 5">
    <name type="scientific">Kluyvera cryocrescens</name>
    <name type="common">Kluyvera citrophila</name>
    <dbReference type="NCBI Taxonomy" id="580"/>
    <lineage>
        <taxon>Bacteria</taxon>
        <taxon>Pseudomonadati</taxon>
        <taxon>Pseudomonadota</taxon>
        <taxon>Gammaproteobacteria</taxon>
        <taxon>Enterobacterales</taxon>
        <taxon>Enterobacteriaceae</taxon>
        <taxon>Kluyvera</taxon>
    </lineage>
</organism>
<dbReference type="EMBL" id="CAADJD010000015">
    <property type="protein sequence ID" value="VFS61949.1"/>
    <property type="molecule type" value="Genomic_DNA"/>
</dbReference>
<comment type="subcellular location">
    <subcellularLocation>
        <location evidence="1">Cell outer membrane</location>
    </subcellularLocation>
</comment>
<name>A0A485AZV4_KLUCR</name>
<proteinExistence type="predicted"/>
<evidence type="ECO:0000313" key="4">
    <source>
        <dbReference type="EMBL" id="VFS61949.1"/>
    </source>
</evidence>
<keyword evidence="2" id="KW-0472">Membrane</keyword>
<gene>
    <name evidence="4" type="primary">fhuE_3</name>
    <name evidence="4" type="ORF">NCTC12993_02122</name>
</gene>
<keyword evidence="4" id="KW-0675">Receptor</keyword>
<evidence type="ECO:0000256" key="1">
    <source>
        <dbReference type="ARBA" id="ARBA00004442"/>
    </source>
</evidence>
<reference evidence="4 5" key="1">
    <citation type="submission" date="2019-03" db="EMBL/GenBank/DDBJ databases">
        <authorList>
            <consortium name="Pathogen Informatics"/>
        </authorList>
    </citation>
    <scope>NUCLEOTIDE SEQUENCE [LARGE SCALE GENOMIC DNA]</scope>
    <source>
        <strain evidence="4 5">NCTC12993</strain>
    </source>
</reference>
<dbReference type="InterPro" id="IPR036942">
    <property type="entry name" value="Beta-barrel_TonB_sf"/>
</dbReference>
<protein>
    <submittedName>
        <fullName evidence="4">Outer-membrane receptor for Fe(III)-coprogen, Fe(III)-ferrioxamine B and Fe(III)-rhodotrulic acid</fullName>
    </submittedName>
</protein>
<evidence type="ECO:0000313" key="5">
    <source>
        <dbReference type="Proteomes" id="UP000401081"/>
    </source>
</evidence>
<evidence type="ECO:0000256" key="2">
    <source>
        <dbReference type="ARBA" id="ARBA00023136"/>
    </source>
</evidence>
<dbReference type="SUPFAM" id="SSF56935">
    <property type="entry name" value="Porins"/>
    <property type="match status" value="1"/>
</dbReference>